<keyword evidence="1" id="KW-0732">Signal</keyword>
<evidence type="ECO:0000256" key="1">
    <source>
        <dbReference type="SAM" id="SignalP"/>
    </source>
</evidence>
<accession>A0ABT0PVS3</accession>
<organism evidence="3 4">
    <name type="scientific">Flagellimonas spongiicola</name>
    <dbReference type="NCBI Taxonomy" id="2942208"/>
    <lineage>
        <taxon>Bacteria</taxon>
        <taxon>Pseudomonadati</taxon>
        <taxon>Bacteroidota</taxon>
        <taxon>Flavobacteriia</taxon>
        <taxon>Flavobacteriales</taxon>
        <taxon>Flavobacteriaceae</taxon>
        <taxon>Flagellimonas</taxon>
    </lineage>
</organism>
<evidence type="ECO:0000259" key="2">
    <source>
        <dbReference type="Pfam" id="PF14534"/>
    </source>
</evidence>
<proteinExistence type="predicted"/>
<dbReference type="Proteomes" id="UP001203607">
    <property type="component" value="Unassembled WGS sequence"/>
</dbReference>
<dbReference type="Gene3D" id="3.10.450.50">
    <property type="match status" value="1"/>
</dbReference>
<feature type="domain" description="DUF4440" evidence="2">
    <location>
        <begin position="40"/>
        <end position="147"/>
    </location>
</feature>
<sequence length="154" mass="18182">MKKMKGRLFLVFVLSVSTTVSFAQRTSQSNEGQPKYQQRILENFERQKNCWNAEDLDCYMNAYSKWDNLKAVTSNGVTTGYDDILARYIKHFPKGKMGELSFHDFDFNLLSKRLCFVTGRFRLKLKDRNEPFDGWFSVIMKKHGKQWFIITDHS</sequence>
<feature type="signal peptide" evidence="1">
    <location>
        <begin position="1"/>
        <end position="23"/>
    </location>
</feature>
<dbReference type="Pfam" id="PF14534">
    <property type="entry name" value="DUF4440"/>
    <property type="match status" value="1"/>
</dbReference>
<evidence type="ECO:0000313" key="3">
    <source>
        <dbReference type="EMBL" id="MCL6275455.1"/>
    </source>
</evidence>
<evidence type="ECO:0000313" key="4">
    <source>
        <dbReference type="Proteomes" id="UP001203607"/>
    </source>
</evidence>
<feature type="chain" id="PRO_5047450280" evidence="1">
    <location>
        <begin position="24"/>
        <end position="154"/>
    </location>
</feature>
<dbReference type="InterPro" id="IPR027843">
    <property type="entry name" value="DUF4440"/>
</dbReference>
<dbReference type="RefSeq" id="WP_249658639.1">
    <property type="nucleotide sequence ID" value="NZ_JAMFMA010000004.1"/>
</dbReference>
<keyword evidence="4" id="KW-1185">Reference proteome</keyword>
<protein>
    <submittedName>
        <fullName evidence="3">Nuclear transport factor 2 family protein</fullName>
    </submittedName>
</protein>
<gene>
    <name evidence="3" type="ORF">M3P19_15685</name>
</gene>
<reference evidence="3 4" key="1">
    <citation type="submission" date="2022-05" db="EMBL/GenBank/DDBJ databases">
        <authorList>
            <person name="Park J.-S."/>
        </authorList>
    </citation>
    <scope>NUCLEOTIDE SEQUENCE [LARGE SCALE GENOMIC DNA]</scope>
    <source>
        <strain evidence="3 4">2012CJ35-5</strain>
    </source>
</reference>
<comment type="caution">
    <text evidence="3">The sequence shown here is derived from an EMBL/GenBank/DDBJ whole genome shotgun (WGS) entry which is preliminary data.</text>
</comment>
<name>A0ABT0PVS3_9FLAO</name>
<dbReference type="SUPFAM" id="SSF54427">
    <property type="entry name" value="NTF2-like"/>
    <property type="match status" value="1"/>
</dbReference>
<dbReference type="InterPro" id="IPR032710">
    <property type="entry name" value="NTF2-like_dom_sf"/>
</dbReference>
<dbReference type="EMBL" id="JAMFMA010000004">
    <property type="protein sequence ID" value="MCL6275455.1"/>
    <property type="molecule type" value="Genomic_DNA"/>
</dbReference>